<protein>
    <recommendedName>
        <fullName evidence="3">Phosphatidylethanolamine-binding family protein</fullName>
    </recommendedName>
</protein>
<dbReference type="InterPro" id="IPR008914">
    <property type="entry name" value="PEBP"/>
</dbReference>
<organism evidence="1 2">
    <name type="scientific">Chlamydia ibidis 10-1398/6</name>
    <dbReference type="NCBI Taxonomy" id="1046581"/>
    <lineage>
        <taxon>Bacteria</taxon>
        <taxon>Pseudomonadati</taxon>
        <taxon>Chlamydiota</taxon>
        <taxon>Chlamydiia</taxon>
        <taxon>Chlamydiales</taxon>
        <taxon>Chlamydiaceae</taxon>
        <taxon>Chlamydia/Chlamydophila group</taxon>
        <taxon>Chlamydia</taxon>
    </lineage>
</organism>
<proteinExistence type="predicted"/>
<name>A0ABP2XD07_9CHLA</name>
<dbReference type="PANTHER" id="PTHR30289:SF1">
    <property type="entry name" value="PEBP (PHOSPHATIDYLETHANOLAMINE-BINDING PROTEIN) FAMILY PROTEIN"/>
    <property type="match status" value="1"/>
</dbReference>
<comment type="caution">
    <text evidence="1">The sequence shown here is derived from an EMBL/GenBank/DDBJ whole genome shotgun (WGS) entry which is preliminary data.</text>
</comment>
<evidence type="ECO:0000313" key="2">
    <source>
        <dbReference type="Proteomes" id="UP000016064"/>
    </source>
</evidence>
<dbReference type="Pfam" id="PF01161">
    <property type="entry name" value="PBP"/>
    <property type="match status" value="1"/>
</dbReference>
<evidence type="ECO:0008006" key="3">
    <source>
        <dbReference type="Google" id="ProtNLM"/>
    </source>
</evidence>
<dbReference type="RefSeq" id="WP_020370589.1">
    <property type="nucleotide sequence ID" value="NZ_APJW01000003.1"/>
</dbReference>
<dbReference type="InterPro" id="IPR036610">
    <property type="entry name" value="PEBP-like_sf"/>
</dbReference>
<dbReference type="InterPro" id="IPR005247">
    <property type="entry name" value="YbhB_YbcL/LppC-like"/>
</dbReference>
<dbReference type="SUPFAM" id="SSF49777">
    <property type="entry name" value="PEBP-like"/>
    <property type="match status" value="1"/>
</dbReference>
<dbReference type="CDD" id="cd00865">
    <property type="entry name" value="PEBP_bact_arch"/>
    <property type="match status" value="1"/>
</dbReference>
<dbReference type="Proteomes" id="UP000016064">
    <property type="component" value="Unassembled WGS sequence"/>
</dbReference>
<sequence length="150" mass="16551">MELLSPAFAYGHPIPRKYTCQGVEVSPPLTFVDVPSSAASLALIVEDPDVPKNIRPDGLWIHWVVYNLSPSITNLAEGANIFAIQGLNTSGKACYQGPCPPDKKHRYFFYLYALDTILPEAENVSRDQLLEIMEGHVVATAELMGVYEQS</sequence>
<accession>A0ABP2XD07</accession>
<dbReference type="NCBIfam" id="TIGR00481">
    <property type="entry name" value="YbhB/YbcL family Raf kinase inhibitor-like protein"/>
    <property type="match status" value="1"/>
</dbReference>
<keyword evidence="2" id="KW-1185">Reference proteome</keyword>
<gene>
    <name evidence="1" type="ORF">H359_0994</name>
</gene>
<dbReference type="EMBL" id="APJW01000003">
    <property type="protein sequence ID" value="EQM62319.1"/>
    <property type="molecule type" value="Genomic_DNA"/>
</dbReference>
<evidence type="ECO:0000313" key="1">
    <source>
        <dbReference type="EMBL" id="EQM62319.1"/>
    </source>
</evidence>
<reference evidence="1 2" key="1">
    <citation type="submission" date="2013-07" db="EMBL/GenBank/DDBJ databases">
        <title>Isolation of a new Chlamydia species from the feral Sacred Ibis (Threskiornis aethiopicus): Chlamydia ibidis.</title>
        <authorList>
            <person name="Vorimore F."/>
            <person name="Hsia R.-C."/>
            <person name="Huot-Creasy H."/>
            <person name="Bastian S."/>
            <person name="Deruyter L."/>
            <person name="Passet A."/>
            <person name="Sachse K."/>
            <person name="Bavoil P."/>
            <person name="Myers G."/>
            <person name="Laroucau K."/>
        </authorList>
    </citation>
    <scope>NUCLEOTIDE SEQUENCE [LARGE SCALE GENOMIC DNA]</scope>
    <source>
        <strain evidence="1 2">10-1398/6</strain>
    </source>
</reference>
<dbReference type="Gene3D" id="3.90.280.10">
    <property type="entry name" value="PEBP-like"/>
    <property type="match status" value="1"/>
</dbReference>
<dbReference type="PANTHER" id="PTHR30289">
    <property type="entry name" value="UNCHARACTERIZED PROTEIN YBCL-RELATED"/>
    <property type="match status" value="1"/>
</dbReference>